<reference evidence="6 7" key="1">
    <citation type="journal article" date="2019" name="Int. J. Syst. Evol. Microbiol.">
        <title>The Global Catalogue of Microorganisms (GCM) 10K type strain sequencing project: providing services to taxonomists for standard genome sequencing and annotation.</title>
        <authorList>
            <consortium name="The Broad Institute Genomics Platform"/>
            <consortium name="The Broad Institute Genome Sequencing Center for Infectious Disease"/>
            <person name="Wu L."/>
            <person name="Ma J."/>
        </authorList>
    </citation>
    <scope>NUCLEOTIDE SEQUENCE [LARGE SCALE GENOMIC DNA]</scope>
    <source>
        <strain evidence="6 7">JCM 14942</strain>
    </source>
</reference>
<dbReference type="Gene3D" id="1.10.260.40">
    <property type="entry name" value="lambda repressor-like DNA-binding domains"/>
    <property type="match status" value="1"/>
</dbReference>
<dbReference type="SMART" id="SM00354">
    <property type="entry name" value="HTH_LACI"/>
    <property type="match status" value="1"/>
</dbReference>
<proteinExistence type="predicted"/>
<keyword evidence="1" id="KW-0678">Repressor</keyword>
<evidence type="ECO:0000256" key="3">
    <source>
        <dbReference type="ARBA" id="ARBA00023125"/>
    </source>
</evidence>
<dbReference type="SUPFAM" id="SSF53822">
    <property type="entry name" value="Periplasmic binding protein-like I"/>
    <property type="match status" value="1"/>
</dbReference>
<keyword evidence="7" id="KW-1185">Reference proteome</keyword>
<keyword evidence="2" id="KW-0805">Transcription regulation</keyword>
<evidence type="ECO:0000256" key="2">
    <source>
        <dbReference type="ARBA" id="ARBA00023015"/>
    </source>
</evidence>
<dbReference type="GO" id="GO:0003677">
    <property type="term" value="F:DNA binding"/>
    <property type="evidence" value="ECO:0007669"/>
    <property type="project" value="UniProtKB-KW"/>
</dbReference>
<feature type="domain" description="HTH lacI-type" evidence="5">
    <location>
        <begin position="4"/>
        <end position="60"/>
    </location>
</feature>
<gene>
    <name evidence="6" type="ORF">GCM10009788_16530</name>
</gene>
<evidence type="ECO:0000259" key="5">
    <source>
        <dbReference type="PROSITE" id="PS50932"/>
    </source>
</evidence>
<dbReference type="PANTHER" id="PTHR30146">
    <property type="entry name" value="LACI-RELATED TRANSCRIPTIONAL REPRESSOR"/>
    <property type="match status" value="1"/>
</dbReference>
<dbReference type="PROSITE" id="PS50932">
    <property type="entry name" value="HTH_LACI_2"/>
    <property type="match status" value="1"/>
</dbReference>
<organism evidence="6 7">
    <name type="scientific">Nocardioides humi</name>
    <dbReference type="NCBI Taxonomy" id="449461"/>
    <lineage>
        <taxon>Bacteria</taxon>
        <taxon>Bacillati</taxon>
        <taxon>Actinomycetota</taxon>
        <taxon>Actinomycetes</taxon>
        <taxon>Propionibacteriales</taxon>
        <taxon>Nocardioidaceae</taxon>
        <taxon>Nocardioides</taxon>
    </lineage>
</organism>
<evidence type="ECO:0000256" key="1">
    <source>
        <dbReference type="ARBA" id="ARBA00022491"/>
    </source>
</evidence>
<sequence>MKPVTMRQVAQQAGVDVSVVSRLLNEDPRLSISPATRDRVLQAITDLDYRPNLAARALRTNHGGMIAFVVPDFTSSVYAHVISGAHQRAQEIGYAVVVDALDPDLARTARRYRARGIDGALLAGATLPDRDVVSLEDLSIPMVLLNRRVPGLTRTACVDYAAASRLAIDHLADLGHRDVMVLSSPRNADFTERLKAFRSRARSRRVTTSTATAGGISAQAGYDTGRRILGGDGLGEVTAVFCPTLMLAVGFLAAAHATGVRVPDELSVIAMHDAEIASFTTPALTTVALPMAELGALAIDHLRALVDQRHPGPTVVDVAPRLEVRGSTAPPRT</sequence>
<dbReference type="Pfam" id="PF13377">
    <property type="entry name" value="Peripla_BP_3"/>
    <property type="match status" value="1"/>
</dbReference>
<evidence type="ECO:0000313" key="6">
    <source>
        <dbReference type="EMBL" id="GAA1512661.1"/>
    </source>
</evidence>
<evidence type="ECO:0000313" key="7">
    <source>
        <dbReference type="Proteomes" id="UP001500842"/>
    </source>
</evidence>
<dbReference type="EMBL" id="BAAAOR010000014">
    <property type="protein sequence ID" value="GAA1512661.1"/>
    <property type="molecule type" value="Genomic_DNA"/>
</dbReference>
<dbReference type="InterPro" id="IPR028082">
    <property type="entry name" value="Peripla_BP_I"/>
</dbReference>
<protein>
    <submittedName>
        <fullName evidence="6">LacI family DNA-binding transcriptional regulator</fullName>
    </submittedName>
</protein>
<name>A0ABN2A7F4_9ACTN</name>
<dbReference type="CDD" id="cd06267">
    <property type="entry name" value="PBP1_LacI_sugar_binding-like"/>
    <property type="match status" value="1"/>
</dbReference>
<dbReference type="Proteomes" id="UP001500842">
    <property type="component" value="Unassembled WGS sequence"/>
</dbReference>
<dbReference type="Gene3D" id="3.40.50.2300">
    <property type="match status" value="2"/>
</dbReference>
<dbReference type="InterPro" id="IPR046335">
    <property type="entry name" value="LacI/GalR-like_sensor"/>
</dbReference>
<dbReference type="InterPro" id="IPR010982">
    <property type="entry name" value="Lambda_DNA-bd_dom_sf"/>
</dbReference>
<accession>A0ABN2A7F4</accession>
<dbReference type="PANTHER" id="PTHR30146:SF148">
    <property type="entry name" value="HTH-TYPE TRANSCRIPTIONAL REPRESSOR PURR-RELATED"/>
    <property type="match status" value="1"/>
</dbReference>
<dbReference type="Pfam" id="PF00356">
    <property type="entry name" value="LacI"/>
    <property type="match status" value="1"/>
</dbReference>
<keyword evidence="4" id="KW-0804">Transcription</keyword>
<keyword evidence="3 6" id="KW-0238">DNA-binding</keyword>
<dbReference type="InterPro" id="IPR000843">
    <property type="entry name" value="HTH_LacI"/>
</dbReference>
<dbReference type="SUPFAM" id="SSF47413">
    <property type="entry name" value="lambda repressor-like DNA-binding domains"/>
    <property type="match status" value="1"/>
</dbReference>
<dbReference type="RefSeq" id="WP_344111730.1">
    <property type="nucleotide sequence ID" value="NZ_BAAAOR010000014.1"/>
</dbReference>
<evidence type="ECO:0000256" key="4">
    <source>
        <dbReference type="ARBA" id="ARBA00023163"/>
    </source>
</evidence>
<dbReference type="CDD" id="cd01392">
    <property type="entry name" value="HTH_LacI"/>
    <property type="match status" value="1"/>
</dbReference>
<comment type="caution">
    <text evidence="6">The sequence shown here is derived from an EMBL/GenBank/DDBJ whole genome shotgun (WGS) entry which is preliminary data.</text>
</comment>